<evidence type="ECO:0000313" key="3">
    <source>
        <dbReference type="Proteomes" id="UP000775213"/>
    </source>
</evidence>
<sequence length="97" mass="11412">MKGQFKEEFVTSGGVPLSEITLSNMESRIRRNLFFAGEVLNVDGITGGFNFQYFEALGPKWYICHINYNSSFSFISFYQLPIKNKIKIYIYIYIYFF</sequence>
<dbReference type="InterPro" id="IPR057661">
    <property type="entry name" value="RsdA/BaiN/AoA(So)_Rossmann"/>
</dbReference>
<reference evidence="2 3" key="1">
    <citation type="journal article" date="2021" name="Hortic Res">
        <title>Chromosome-scale assembly of the Dendrobium chrysotoxum genome enhances the understanding of orchid evolution.</title>
        <authorList>
            <person name="Zhang Y."/>
            <person name="Zhang G.Q."/>
            <person name="Zhang D."/>
            <person name="Liu X.D."/>
            <person name="Xu X.Y."/>
            <person name="Sun W.H."/>
            <person name="Yu X."/>
            <person name="Zhu X."/>
            <person name="Wang Z.W."/>
            <person name="Zhao X."/>
            <person name="Zhong W.Y."/>
            <person name="Chen H."/>
            <person name="Yin W.L."/>
            <person name="Huang T."/>
            <person name="Niu S.C."/>
            <person name="Liu Z.J."/>
        </authorList>
    </citation>
    <scope>NUCLEOTIDE SEQUENCE [LARGE SCALE GENOMIC DNA]</scope>
    <source>
        <strain evidence="2">Lindl</strain>
    </source>
</reference>
<evidence type="ECO:0000313" key="2">
    <source>
        <dbReference type="EMBL" id="KAH0454110.1"/>
    </source>
</evidence>
<name>A0AAV7FWI9_DENCH</name>
<dbReference type="EMBL" id="JAGFBR010000015">
    <property type="protein sequence ID" value="KAH0454110.1"/>
    <property type="molecule type" value="Genomic_DNA"/>
</dbReference>
<evidence type="ECO:0000259" key="1">
    <source>
        <dbReference type="Pfam" id="PF03486"/>
    </source>
</evidence>
<dbReference type="AlphaFoldDB" id="A0AAV7FWI9"/>
<comment type="caution">
    <text evidence="2">The sequence shown here is derived from an EMBL/GenBank/DDBJ whole genome shotgun (WGS) entry which is preliminary data.</text>
</comment>
<dbReference type="InterPro" id="IPR004792">
    <property type="entry name" value="BaiN-like"/>
</dbReference>
<keyword evidence="3" id="KW-1185">Reference proteome</keyword>
<dbReference type="InterPro" id="IPR036188">
    <property type="entry name" value="FAD/NAD-bd_sf"/>
</dbReference>
<accession>A0AAV7FWI9</accession>
<dbReference type="Pfam" id="PF03486">
    <property type="entry name" value="HI0933_like"/>
    <property type="match status" value="1"/>
</dbReference>
<dbReference type="Gene3D" id="3.50.50.60">
    <property type="entry name" value="FAD/NAD(P)-binding domain"/>
    <property type="match status" value="1"/>
</dbReference>
<gene>
    <name evidence="2" type="ORF">IEQ34_016034</name>
</gene>
<feature type="domain" description="RsdA/BaiN/AoA(So)-like Rossmann fold-like" evidence="1">
    <location>
        <begin position="11"/>
        <end position="53"/>
    </location>
</feature>
<protein>
    <recommendedName>
        <fullName evidence="1">RsdA/BaiN/AoA(So)-like Rossmann fold-like domain-containing protein</fullName>
    </recommendedName>
</protein>
<dbReference type="PANTHER" id="PTHR42887:SF2">
    <property type="entry name" value="OS12G0638800 PROTEIN"/>
    <property type="match status" value="1"/>
</dbReference>
<organism evidence="2 3">
    <name type="scientific">Dendrobium chrysotoxum</name>
    <name type="common">Orchid</name>
    <dbReference type="NCBI Taxonomy" id="161865"/>
    <lineage>
        <taxon>Eukaryota</taxon>
        <taxon>Viridiplantae</taxon>
        <taxon>Streptophyta</taxon>
        <taxon>Embryophyta</taxon>
        <taxon>Tracheophyta</taxon>
        <taxon>Spermatophyta</taxon>
        <taxon>Magnoliopsida</taxon>
        <taxon>Liliopsida</taxon>
        <taxon>Asparagales</taxon>
        <taxon>Orchidaceae</taxon>
        <taxon>Epidendroideae</taxon>
        <taxon>Malaxideae</taxon>
        <taxon>Dendrobiinae</taxon>
        <taxon>Dendrobium</taxon>
    </lineage>
</organism>
<proteinExistence type="predicted"/>
<dbReference type="Proteomes" id="UP000775213">
    <property type="component" value="Unassembled WGS sequence"/>
</dbReference>
<dbReference type="PANTHER" id="PTHR42887">
    <property type="entry name" value="OS12G0638800 PROTEIN"/>
    <property type="match status" value="1"/>
</dbReference>